<accession>A0ABX7NBU5</accession>
<dbReference type="PROSITE" id="PS00109">
    <property type="entry name" value="PROTEIN_KINASE_TYR"/>
    <property type="match status" value="1"/>
</dbReference>
<dbReference type="Gene3D" id="3.30.200.20">
    <property type="entry name" value="Phosphorylase Kinase, domain 1"/>
    <property type="match status" value="1"/>
</dbReference>
<dbReference type="Proteomes" id="UP000663090">
    <property type="component" value="Chromosome"/>
</dbReference>
<keyword evidence="8" id="KW-0723">Serine/threonine-protein kinase</keyword>
<dbReference type="GO" id="GO:0004674">
    <property type="term" value="F:protein serine/threonine kinase activity"/>
    <property type="evidence" value="ECO:0007669"/>
    <property type="project" value="UniProtKB-KW"/>
</dbReference>
<dbReference type="InterPro" id="IPR017441">
    <property type="entry name" value="Protein_kinase_ATP_BS"/>
</dbReference>
<evidence type="ECO:0000256" key="1">
    <source>
        <dbReference type="ARBA" id="ARBA00022679"/>
    </source>
</evidence>
<dbReference type="Pfam" id="PF00069">
    <property type="entry name" value="Pkinase"/>
    <property type="match status" value="1"/>
</dbReference>
<feature type="region of interest" description="Disordered" evidence="6">
    <location>
        <begin position="313"/>
        <end position="340"/>
    </location>
</feature>
<keyword evidence="4 5" id="KW-0067">ATP-binding</keyword>
<keyword evidence="9" id="KW-1185">Reference proteome</keyword>
<dbReference type="PANTHER" id="PTHR43289">
    <property type="entry name" value="MITOGEN-ACTIVATED PROTEIN KINASE KINASE KINASE 20-RELATED"/>
    <property type="match status" value="1"/>
</dbReference>
<dbReference type="InterPro" id="IPR008266">
    <property type="entry name" value="Tyr_kinase_AS"/>
</dbReference>
<dbReference type="PROSITE" id="PS50011">
    <property type="entry name" value="PROTEIN_KINASE_DOM"/>
    <property type="match status" value="1"/>
</dbReference>
<evidence type="ECO:0000256" key="5">
    <source>
        <dbReference type="PROSITE-ProRule" id="PRU10141"/>
    </source>
</evidence>
<organism evidence="8 9">
    <name type="scientific">Myxococcus landrumensis</name>
    <dbReference type="NCBI Taxonomy" id="2813577"/>
    <lineage>
        <taxon>Bacteria</taxon>
        <taxon>Pseudomonadati</taxon>
        <taxon>Myxococcota</taxon>
        <taxon>Myxococcia</taxon>
        <taxon>Myxococcales</taxon>
        <taxon>Cystobacterineae</taxon>
        <taxon>Myxococcaceae</taxon>
        <taxon>Myxococcus</taxon>
    </lineage>
</organism>
<evidence type="ECO:0000256" key="2">
    <source>
        <dbReference type="ARBA" id="ARBA00022741"/>
    </source>
</evidence>
<dbReference type="CDD" id="cd14014">
    <property type="entry name" value="STKc_PknB_like"/>
    <property type="match status" value="1"/>
</dbReference>
<keyword evidence="2 5" id="KW-0547">Nucleotide-binding</keyword>
<dbReference type="RefSeq" id="WP_206717911.1">
    <property type="nucleotide sequence ID" value="NZ_CP071091.1"/>
</dbReference>
<evidence type="ECO:0000313" key="8">
    <source>
        <dbReference type="EMBL" id="QSQ16247.1"/>
    </source>
</evidence>
<feature type="compositionally biased region" description="Low complexity" evidence="6">
    <location>
        <begin position="315"/>
        <end position="340"/>
    </location>
</feature>
<evidence type="ECO:0000256" key="3">
    <source>
        <dbReference type="ARBA" id="ARBA00022777"/>
    </source>
</evidence>
<feature type="domain" description="Protein kinase" evidence="7">
    <location>
        <begin position="17"/>
        <end position="290"/>
    </location>
</feature>
<keyword evidence="1" id="KW-0808">Transferase</keyword>
<dbReference type="PROSITE" id="PS00107">
    <property type="entry name" value="PROTEIN_KINASE_ATP"/>
    <property type="match status" value="1"/>
</dbReference>
<sequence length="340" mass="36535">MSQMPSPPRTQRVFGHYEIVSVLGKGGMAEVYRAKVLAGAREGWTVALKRLLPALTADPESVSLFSREAQLSKQLHHPNIVTVLDAGELEGIYFIVMELVDGRDLGQILRRCKVRGIPLPLDFAVYLGKVLLEALAYAHSATGPQGEPLGIVHCDVSPSNLFISRVGEIKLGDFGVSRVLVDGKLQGGEVLGKPYYLSPESLLGEVSPVADLWAATVVLYELLTLERPFTGTTPDEVFHAIRSRSYRPLRELRPDVPQALEDVVRRAFSARPEDRFPSAESFAQALAPHYDERVGTPLAIAAVVRGLFGASDDVPAATSSSSGTGAGTPPSTPSGASRAE</sequence>
<reference evidence="8 9" key="1">
    <citation type="submission" date="2021-02" db="EMBL/GenBank/DDBJ databases">
        <title>De Novo genome assembly of isolated myxobacteria.</title>
        <authorList>
            <person name="Stevens D.C."/>
        </authorList>
    </citation>
    <scope>NUCLEOTIDE SEQUENCE [LARGE SCALE GENOMIC DNA]</scope>
    <source>
        <strain evidence="8 9">SCHIC003</strain>
    </source>
</reference>
<evidence type="ECO:0000256" key="6">
    <source>
        <dbReference type="SAM" id="MobiDB-lite"/>
    </source>
</evidence>
<name>A0ABX7NBU5_9BACT</name>
<proteinExistence type="predicted"/>
<dbReference type="InterPro" id="IPR000719">
    <property type="entry name" value="Prot_kinase_dom"/>
</dbReference>
<dbReference type="Gene3D" id="1.10.510.10">
    <property type="entry name" value="Transferase(Phosphotransferase) domain 1"/>
    <property type="match status" value="1"/>
</dbReference>
<protein>
    <submittedName>
        <fullName evidence="8">Serine/threonine protein kinase</fullName>
    </submittedName>
</protein>
<dbReference type="SUPFAM" id="SSF56112">
    <property type="entry name" value="Protein kinase-like (PK-like)"/>
    <property type="match status" value="1"/>
</dbReference>
<dbReference type="PANTHER" id="PTHR43289:SF6">
    <property type="entry name" value="SERINE_THREONINE-PROTEIN KINASE NEKL-3"/>
    <property type="match status" value="1"/>
</dbReference>
<evidence type="ECO:0000256" key="4">
    <source>
        <dbReference type="ARBA" id="ARBA00022840"/>
    </source>
</evidence>
<dbReference type="InterPro" id="IPR011009">
    <property type="entry name" value="Kinase-like_dom_sf"/>
</dbReference>
<gene>
    <name evidence="8" type="ORF">JY572_09450</name>
</gene>
<dbReference type="EMBL" id="CP071091">
    <property type="protein sequence ID" value="QSQ16247.1"/>
    <property type="molecule type" value="Genomic_DNA"/>
</dbReference>
<evidence type="ECO:0000259" key="7">
    <source>
        <dbReference type="PROSITE" id="PS50011"/>
    </source>
</evidence>
<keyword evidence="3 8" id="KW-0418">Kinase</keyword>
<feature type="binding site" evidence="5">
    <location>
        <position position="49"/>
    </location>
    <ligand>
        <name>ATP</name>
        <dbReference type="ChEBI" id="CHEBI:30616"/>
    </ligand>
</feature>
<evidence type="ECO:0000313" key="9">
    <source>
        <dbReference type="Proteomes" id="UP000663090"/>
    </source>
</evidence>